<proteinExistence type="predicted"/>
<dbReference type="GO" id="GO:0016746">
    <property type="term" value="F:acyltransferase activity"/>
    <property type="evidence" value="ECO:0007669"/>
    <property type="project" value="UniProtKB-KW"/>
</dbReference>
<dbReference type="Gene3D" id="3.40.630.30">
    <property type="match status" value="1"/>
</dbReference>
<dbReference type="PANTHER" id="PTHR43072:SF23">
    <property type="entry name" value="UPF0039 PROTEIN C11D3.02C"/>
    <property type="match status" value="1"/>
</dbReference>
<keyword evidence="1 4" id="KW-0808">Transferase</keyword>
<organism evidence="4 5">
    <name type="scientific">Cytobacillus spartinae</name>
    <dbReference type="NCBI Taxonomy" id="3299023"/>
    <lineage>
        <taxon>Bacteria</taxon>
        <taxon>Bacillati</taxon>
        <taxon>Bacillota</taxon>
        <taxon>Bacilli</taxon>
        <taxon>Bacillales</taxon>
        <taxon>Bacillaceae</taxon>
        <taxon>Cytobacillus</taxon>
    </lineage>
</organism>
<dbReference type="PROSITE" id="PS51186">
    <property type="entry name" value="GNAT"/>
    <property type="match status" value="1"/>
</dbReference>
<dbReference type="EC" id="2.3.-.-" evidence="4"/>
<dbReference type="Pfam" id="PF13420">
    <property type="entry name" value="Acetyltransf_4"/>
    <property type="match status" value="1"/>
</dbReference>
<dbReference type="CDD" id="cd04301">
    <property type="entry name" value="NAT_SF"/>
    <property type="match status" value="1"/>
</dbReference>
<dbReference type="Proteomes" id="UP001601059">
    <property type="component" value="Unassembled WGS sequence"/>
</dbReference>
<protein>
    <submittedName>
        <fullName evidence="4">GNAT family N-acetyltransferase</fullName>
        <ecNumber evidence="4">2.3.-.-</ecNumber>
    </submittedName>
</protein>
<evidence type="ECO:0000313" key="5">
    <source>
        <dbReference type="Proteomes" id="UP001601059"/>
    </source>
</evidence>
<dbReference type="InterPro" id="IPR000182">
    <property type="entry name" value="GNAT_dom"/>
</dbReference>
<dbReference type="RefSeq" id="WP_389362655.1">
    <property type="nucleotide sequence ID" value="NZ_JBIACK010000011.1"/>
</dbReference>
<evidence type="ECO:0000256" key="1">
    <source>
        <dbReference type="ARBA" id="ARBA00022679"/>
    </source>
</evidence>
<sequence length="165" mass="18922">MLIIRDALVTDLPILLDIYNEAIRTTTATFDLKEETLENRETWFRKYGEKYPLIVAEDNGSVVGYACLNPFRDKPAYSRTTELSVYIFAHHHGAGIGSALMKEIINRAQILGYHTVIGGITTGNDRSVKLHEKFGFKHIGTFKEVGYKFDEWQDVEFYQLMLPLE</sequence>
<keyword evidence="5" id="KW-1185">Reference proteome</keyword>
<feature type="domain" description="N-acetyltransferase" evidence="3">
    <location>
        <begin position="2"/>
        <end position="165"/>
    </location>
</feature>
<evidence type="ECO:0000313" key="4">
    <source>
        <dbReference type="EMBL" id="MFE8702691.1"/>
    </source>
</evidence>
<accession>A0ABW6KEU7</accession>
<name>A0ABW6KEU7_9BACI</name>
<dbReference type="SUPFAM" id="SSF55729">
    <property type="entry name" value="Acyl-CoA N-acyltransferases (Nat)"/>
    <property type="match status" value="1"/>
</dbReference>
<dbReference type="EMBL" id="JBIACK010000011">
    <property type="protein sequence ID" value="MFE8702691.1"/>
    <property type="molecule type" value="Genomic_DNA"/>
</dbReference>
<reference evidence="4 5" key="1">
    <citation type="submission" date="2024-08" db="EMBL/GenBank/DDBJ databases">
        <title>Two novel Cytobacillus novel species.</title>
        <authorList>
            <person name="Liu G."/>
        </authorList>
    </citation>
    <scope>NUCLEOTIDE SEQUENCE [LARGE SCALE GENOMIC DNA]</scope>
    <source>
        <strain evidence="4 5">FJAT-54145</strain>
    </source>
</reference>
<comment type="caution">
    <text evidence="4">The sequence shown here is derived from an EMBL/GenBank/DDBJ whole genome shotgun (WGS) entry which is preliminary data.</text>
</comment>
<gene>
    <name evidence="4" type="ORF">ACFYKX_18990</name>
</gene>
<evidence type="ECO:0000259" key="3">
    <source>
        <dbReference type="PROSITE" id="PS51186"/>
    </source>
</evidence>
<dbReference type="PANTHER" id="PTHR43072">
    <property type="entry name" value="N-ACETYLTRANSFERASE"/>
    <property type="match status" value="1"/>
</dbReference>
<dbReference type="InterPro" id="IPR016181">
    <property type="entry name" value="Acyl_CoA_acyltransferase"/>
</dbReference>
<keyword evidence="2 4" id="KW-0012">Acyltransferase</keyword>
<evidence type="ECO:0000256" key="2">
    <source>
        <dbReference type="ARBA" id="ARBA00023315"/>
    </source>
</evidence>